<dbReference type="Proteomes" id="UP000566071">
    <property type="component" value="Unassembled WGS sequence"/>
</dbReference>
<organism evidence="3 4">
    <name type="scientific">Mucilaginibacter humi</name>
    <dbReference type="NCBI Taxonomy" id="2732510"/>
    <lineage>
        <taxon>Bacteria</taxon>
        <taxon>Pseudomonadati</taxon>
        <taxon>Bacteroidota</taxon>
        <taxon>Sphingobacteriia</taxon>
        <taxon>Sphingobacteriales</taxon>
        <taxon>Sphingobacteriaceae</taxon>
        <taxon>Mucilaginibacter</taxon>
    </lineage>
</organism>
<evidence type="ECO:0000313" key="4">
    <source>
        <dbReference type="Proteomes" id="UP000566071"/>
    </source>
</evidence>
<accession>A0ABX1W391</accession>
<evidence type="ECO:0000313" key="3">
    <source>
        <dbReference type="EMBL" id="NNU34707.1"/>
    </source>
</evidence>
<sequence>MPDKFKYILLLLICITAQLAVAQQYNPNNPNNPNRYDPNNPQYNQGNGYRRDTIPRAGKQLTGDELLDTLRKRELRARDTVIFRPK</sequence>
<evidence type="ECO:0000256" key="1">
    <source>
        <dbReference type="SAM" id="MobiDB-lite"/>
    </source>
</evidence>
<comment type="caution">
    <text evidence="3">The sequence shown here is derived from an EMBL/GenBank/DDBJ whole genome shotgun (WGS) entry which is preliminary data.</text>
</comment>
<name>A0ABX1W391_9SPHI</name>
<keyword evidence="2" id="KW-0732">Signal</keyword>
<feature type="compositionally biased region" description="Low complexity" evidence="1">
    <location>
        <begin position="24"/>
        <end position="45"/>
    </location>
</feature>
<dbReference type="EMBL" id="JABFCR010000064">
    <property type="protein sequence ID" value="NNU34707.1"/>
    <property type="molecule type" value="Genomic_DNA"/>
</dbReference>
<dbReference type="RefSeq" id="WP_175270379.1">
    <property type="nucleotide sequence ID" value="NZ_JABFCR010000064.1"/>
</dbReference>
<reference evidence="3 4" key="1">
    <citation type="submission" date="2020-05" db="EMBL/GenBank/DDBJ databases">
        <authorList>
            <person name="Khan S.A."/>
            <person name="Jeon C.O."/>
            <person name="Chun B.H."/>
        </authorList>
    </citation>
    <scope>NUCLEOTIDE SEQUENCE [LARGE SCALE GENOMIC DNA]</scope>
    <source>
        <strain evidence="3 4">S1162</strain>
    </source>
</reference>
<keyword evidence="4" id="KW-1185">Reference proteome</keyword>
<proteinExistence type="predicted"/>
<feature type="region of interest" description="Disordered" evidence="1">
    <location>
        <begin position="24"/>
        <end position="51"/>
    </location>
</feature>
<protein>
    <submittedName>
        <fullName evidence="3">Uncharacterized protein</fullName>
    </submittedName>
</protein>
<feature type="signal peptide" evidence="2">
    <location>
        <begin position="1"/>
        <end position="22"/>
    </location>
</feature>
<evidence type="ECO:0000256" key="2">
    <source>
        <dbReference type="SAM" id="SignalP"/>
    </source>
</evidence>
<gene>
    <name evidence="3" type="ORF">HK413_12720</name>
</gene>
<feature type="chain" id="PRO_5047347446" evidence="2">
    <location>
        <begin position="23"/>
        <end position="86"/>
    </location>
</feature>